<dbReference type="PANTHER" id="PTHR34605">
    <property type="entry name" value="PHAGE_INTEGRASE DOMAIN-CONTAINING PROTEIN"/>
    <property type="match status" value="1"/>
</dbReference>
<keyword evidence="4" id="KW-1185">Reference proteome</keyword>
<proteinExistence type="predicted"/>
<dbReference type="SUPFAM" id="SSF56349">
    <property type="entry name" value="DNA breaking-rejoining enzymes"/>
    <property type="match status" value="1"/>
</dbReference>
<dbReference type="Gene3D" id="1.10.443.10">
    <property type="entry name" value="Intergrase catalytic core"/>
    <property type="match status" value="1"/>
</dbReference>
<dbReference type="PROSITE" id="PS51898">
    <property type="entry name" value="TYR_RECOMBINASE"/>
    <property type="match status" value="1"/>
</dbReference>
<dbReference type="InterPro" id="IPR013762">
    <property type="entry name" value="Integrase-like_cat_sf"/>
</dbReference>
<dbReference type="Pfam" id="PF00589">
    <property type="entry name" value="Phage_integrase"/>
    <property type="match status" value="1"/>
</dbReference>
<dbReference type="AlphaFoldDB" id="A0A914WPE2"/>
<dbReference type="Proteomes" id="UP000887566">
    <property type="component" value="Unplaced"/>
</dbReference>
<feature type="domain" description="Tyr recombinase" evidence="3">
    <location>
        <begin position="71"/>
        <end position="272"/>
    </location>
</feature>
<feature type="compositionally biased region" description="Basic and acidic residues" evidence="2">
    <location>
        <begin position="147"/>
        <end position="157"/>
    </location>
</feature>
<reference evidence="5" key="1">
    <citation type="submission" date="2022-11" db="UniProtKB">
        <authorList>
            <consortium name="WormBaseParasite"/>
        </authorList>
    </citation>
    <scope>IDENTIFICATION</scope>
</reference>
<protein>
    <submittedName>
        <fullName evidence="5">Tyr recombinase domain-containing protein</fullName>
    </submittedName>
</protein>
<evidence type="ECO:0000256" key="2">
    <source>
        <dbReference type="SAM" id="MobiDB-lite"/>
    </source>
</evidence>
<evidence type="ECO:0000259" key="3">
    <source>
        <dbReference type="PROSITE" id="PS51898"/>
    </source>
</evidence>
<dbReference type="WBParaSite" id="PSAMB.scaffold466size50218.g5975.t1">
    <property type="protein sequence ID" value="PSAMB.scaffold466size50218.g5975.t1"/>
    <property type="gene ID" value="PSAMB.scaffold466size50218.g5975"/>
</dbReference>
<dbReference type="InterPro" id="IPR011010">
    <property type="entry name" value="DNA_brk_join_enz"/>
</dbReference>
<accession>A0A914WPE2</accession>
<evidence type="ECO:0000313" key="4">
    <source>
        <dbReference type="Proteomes" id="UP000887566"/>
    </source>
</evidence>
<dbReference type="GO" id="GO:0015074">
    <property type="term" value="P:DNA integration"/>
    <property type="evidence" value="ECO:0007669"/>
    <property type="project" value="InterPro"/>
</dbReference>
<keyword evidence="1" id="KW-0233">DNA recombination</keyword>
<dbReference type="InterPro" id="IPR002104">
    <property type="entry name" value="Integrase_catalytic"/>
</dbReference>
<organism evidence="4 5">
    <name type="scientific">Plectus sambesii</name>
    <dbReference type="NCBI Taxonomy" id="2011161"/>
    <lineage>
        <taxon>Eukaryota</taxon>
        <taxon>Metazoa</taxon>
        <taxon>Ecdysozoa</taxon>
        <taxon>Nematoda</taxon>
        <taxon>Chromadorea</taxon>
        <taxon>Plectida</taxon>
        <taxon>Plectina</taxon>
        <taxon>Plectoidea</taxon>
        <taxon>Plectidae</taxon>
        <taxon>Plectus</taxon>
    </lineage>
</organism>
<evidence type="ECO:0000313" key="5">
    <source>
        <dbReference type="WBParaSite" id="PSAMB.scaffold466size50218.g5975.t1"/>
    </source>
</evidence>
<name>A0A914WPE2_9BILA</name>
<dbReference type="GO" id="GO:0003677">
    <property type="term" value="F:DNA binding"/>
    <property type="evidence" value="ECO:0007669"/>
    <property type="project" value="InterPro"/>
</dbReference>
<feature type="region of interest" description="Disordered" evidence="2">
    <location>
        <begin position="141"/>
        <end position="164"/>
    </location>
</feature>
<sequence length="274" mass="29864">MQGGETVDPTTLVPLFLAEKFAQTGGRGATETAQAALIWYFDMMCTTPNPARAIHAKAVVEGARRLAPAPVHREKVTVEEVRLICRSFTGPSTSLLDHRIGTLLSIMFSAYLRVSEGIALMKEDIKVDADQMMITIRTSKTDQYGQSEHRPIRRSKDSSSSSDSFCPVANMESWLERVPESRFVFPNLSSVSKRATTHMSDDNVRAELRRVLAACGITRKLTTHSFRGGAATTATEIGVPERAVMAAGRWKSVGGFQPYVAVSTATLQGADALL</sequence>
<dbReference type="PANTHER" id="PTHR34605:SF4">
    <property type="entry name" value="DNA ADENINE METHYLTRANSFERASE"/>
    <property type="match status" value="1"/>
</dbReference>
<dbReference type="InterPro" id="IPR052925">
    <property type="entry name" value="Phage_Integrase-like_Recomb"/>
</dbReference>
<evidence type="ECO:0000256" key="1">
    <source>
        <dbReference type="ARBA" id="ARBA00023172"/>
    </source>
</evidence>
<dbReference type="GO" id="GO:0006310">
    <property type="term" value="P:DNA recombination"/>
    <property type="evidence" value="ECO:0007669"/>
    <property type="project" value="UniProtKB-KW"/>
</dbReference>